<dbReference type="Ensembl" id="ENSGMOT00000030129.1">
    <property type="protein sequence ID" value="ENSGMOP00000052484.1"/>
    <property type="gene ID" value="ENSGMOG00000032306.1"/>
</dbReference>
<dbReference type="Proteomes" id="UP000694546">
    <property type="component" value="Chromosome 14"/>
</dbReference>
<keyword evidence="4" id="KW-1185">Reference proteome</keyword>
<dbReference type="InterPro" id="IPR000008">
    <property type="entry name" value="C2_dom"/>
</dbReference>
<evidence type="ECO:0000259" key="2">
    <source>
        <dbReference type="PROSITE" id="PS50004"/>
    </source>
</evidence>
<dbReference type="RefSeq" id="XP_030233260.1">
    <property type="nucleotide sequence ID" value="XM_030377400.1"/>
</dbReference>
<gene>
    <name evidence="3" type="primary">LOC115558869</name>
</gene>
<feature type="region of interest" description="Disordered" evidence="1">
    <location>
        <begin position="267"/>
        <end position="306"/>
    </location>
</feature>
<dbReference type="PANTHER" id="PTHR46291:SF1">
    <property type="entry name" value="C2 CALCIUM-DEPENDENT DOMAIN-CONTAINING PROTEIN 4D"/>
    <property type="match status" value="1"/>
</dbReference>
<reference evidence="3" key="2">
    <citation type="submission" date="2025-09" db="UniProtKB">
        <authorList>
            <consortium name="Ensembl"/>
        </authorList>
    </citation>
    <scope>IDENTIFICATION</scope>
</reference>
<proteinExistence type="predicted"/>
<evidence type="ECO:0000313" key="4">
    <source>
        <dbReference type="Proteomes" id="UP000694546"/>
    </source>
</evidence>
<reference evidence="3" key="1">
    <citation type="submission" date="2025-08" db="UniProtKB">
        <authorList>
            <consortium name="Ensembl"/>
        </authorList>
    </citation>
    <scope>IDENTIFICATION</scope>
</reference>
<evidence type="ECO:0000313" key="3">
    <source>
        <dbReference type="Ensembl" id="ENSGMOP00000052484.1"/>
    </source>
</evidence>
<protein>
    <submittedName>
        <fullName evidence="3">C2 calcium-dependent domain-containing protein 4C-like</fullName>
    </submittedName>
</protein>
<dbReference type="OMA" id="ALRVNCK"/>
<evidence type="ECO:0000256" key="1">
    <source>
        <dbReference type="SAM" id="MobiDB-lite"/>
    </source>
</evidence>
<dbReference type="GeneID" id="115558869"/>
<dbReference type="PROSITE" id="PS50004">
    <property type="entry name" value="C2"/>
    <property type="match status" value="1"/>
</dbReference>
<dbReference type="SUPFAM" id="SSF49562">
    <property type="entry name" value="C2 domain (Calcium/lipid-binding domain, CaLB)"/>
    <property type="match status" value="1"/>
</dbReference>
<accession>A0A8C5FPW2</accession>
<dbReference type="Pfam" id="PF00168">
    <property type="entry name" value="C2"/>
    <property type="match status" value="1"/>
</dbReference>
<dbReference type="OrthoDB" id="9947256at2759"/>
<name>A0A8C5FPW2_GADMO</name>
<dbReference type="GeneTree" id="ENSGT00940000162206"/>
<feature type="domain" description="C2" evidence="2">
    <location>
        <begin position="333"/>
        <end position="448"/>
    </location>
</feature>
<feature type="compositionally biased region" description="Polar residues" evidence="1">
    <location>
        <begin position="274"/>
        <end position="285"/>
    </location>
</feature>
<dbReference type="Gene3D" id="2.60.40.150">
    <property type="entry name" value="C2 domain"/>
    <property type="match status" value="1"/>
</dbReference>
<dbReference type="KEGG" id="gmh:115558869"/>
<dbReference type="CDD" id="cd00030">
    <property type="entry name" value="C2"/>
    <property type="match status" value="1"/>
</dbReference>
<dbReference type="InterPro" id="IPR043549">
    <property type="entry name" value="C2C4C/C2C4D"/>
</dbReference>
<dbReference type="InterPro" id="IPR035892">
    <property type="entry name" value="C2_domain_sf"/>
</dbReference>
<organism evidence="3 4">
    <name type="scientific">Gadus morhua</name>
    <name type="common">Atlantic cod</name>
    <dbReference type="NCBI Taxonomy" id="8049"/>
    <lineage>
        <taxon>Eukaryota</taxon>
        <taxon>Metazoa</taxon>
        <taxon>Chordata</taxon>
        <taxon>Craniata</taxon>
        <taxon>Vertebrata</taxon>
        <taxon>Euteleostomi</taxon>
        <taxon>Actinopterygii</taxon>
        <taxon>Neopterygii</taxon>
        <taxon>Teleostei</taxon>
        <taxon>Neoteleostei</taxon>
        <taxon>Acanthomorphata</taxon>
        <taxon>Zeiogadaria</taxon>
        <taxon>Gadariae</taxon>
        <taxon>Gadiformes</taxon>
        <taxon>Gadoidei</taxon>
        <taxon>Gadidae</taxon>
        <taxon>Gadus</taxon>
    </lineage>
</organism>
<dbReference type="PANTHER" id="PTHR46291">
    <property type="entry name" value="C2 DOMAIN-CONTAINING PROTEIN"/>
    <property type="match status" value="1"/>
</dbReference>
<sequence>MWVLEQIRESVDENHFTLPVEYSLRLAEAMFGERTAQAKRPKHTLCPNIITPSTIPKFFIPPKITPQQEPSKAPDWSKPFPVVKGTVNGIMVEDAAPAREPFKTHVIQVENVDELPRAFSDEGSTNADPRSQAALSLPHLAKAQTCYGFRTLLESPHTRRKESLFHSDPAACGLTLLPPRSPAAGSAPKPPHCAAFSLNRLASRLPTHRAMALHRQVVSLDSDTTSSTESSPFNSPLLARPLPRSYLLKALGHERLVSRAGRKSLLSRNNSLSTDEGSSTDSSPNVVRRSSDEPEEPLTPANVFGLAPPPVFPTDGVLCRERVMREHLVPVGREGNLRLAAEYCPQNHRFRVRLISAEGLYAVSTDPKSINCSISVCLLPGKMQKQRSTVIKRSRNPIFNEDFFFDGICEEHLGNWFLRFKVVNKMSTMKRDYILGDCEILLPSILSG</sequence>
<dbReference type="AlphaFoldDB" id="A0A8C5FPW2"/>